<comment type="subcellular location">
    <subcellularLocation>
        <location evidence="1">Cell junction</location>
        <location evidence="1">Gap junction</location>
    </subcellularLocation>
    <subcellularLocation>
        <location evidence="2 10">Cell membrane</location>
        <topology evidence="2 10">Multi-pass membrane protein</topology>
    </subcellularLocation>
</comment>
<dbReference type="EMBL" id="JAATIS010003638">
    <property type="protein sequence ID" value="KAG2464149.1"/>
    <property type="molecule type" value="Genomic_DNA"/>
</dbReference>
<feature type="domain" description="Tudor" evidence="13">
    <location>
        <begin position="510"/>
        <end position="584"/>
    </location>
</feature>
<evidence type="ECO:0000259" key="13">
    <source>
        <dbReference type="PROSITE" id="PS50304"/>
    </source>
</evidence>
<feature type="transmembrane region" description="Helical" evidence="12">
    <location>
        <begin position="809"/>
        <end position="836"/>
    </location>
</feature>
<evidence type="ECO:0000256" key="10">
    <source>
        <dbReference type="RuleBase" id="RU000630"/>
    </source>
</evidence>
<reference evidence="14 15" key="1">
    <citation type="journal article" date="2021" name="Cell">
        <title>Tracing the genetic footprints of vertebrate landing in non-teleost ray-finned fishes.</title>
        <authorList>
            <person name="Bi X."/>
            <person name="Wang K."/>
            <person name="Yang L."/>
            <person name="Pan H."/>
            <person name="Jiang H."/>
            <person name="Wei Q."/>
            <person name="Fang M."/>
            <person name="Yu H."/>
            <person name="Zhu C."/>
            <person name="Cai Y."/>
            <person name="He Y."/>
            <person name="Gan X."/>
            <person name="Zeng H."/>
            <person name="Yu D."/>
            <person name="Zhu Y."/>
            <person name="Jiang H."/>
            <person name="Qiu Q."/>
            <person name="Yang H."/>
            <person name="Zhang Y.E."/>
            <person name="Wang W."/>
            <person name="Zhu M."/>
            <person name="He S."/>
            <person name="Zhang G."/>
        </authorList>
    </citation>
    <scope>NUCLEOTIDE SEQUENCE [LARGE SCALE GENOMIC DNA]</scope>
    <source>
        <strain evidence="14">Bchr_013</strain>
    </source>
</reference>
<evidence type="ECO:0000256" key="9">
    <source>
        <dbReference type="ARBA" id="ARBA00034730"/>
    </source>
</evidence>
<keyword evidence="6" id="KW-0965">Cell junction</keyword>
<dbReference type="PANTHER" id="PTHR11984:SF20">
    <property type="entry name" value="GAP JUNCTION BETA-1 PROTEIN"/>
    <property type="match status" value="1"/>
</dbReference>
<comment type="caution">
    <text evidence="14">The sequence shown here is derived from an EMBL/GenBank/DDBJ whole genome shotgun (WGS) entry which is preliminary data.</text>
</comment>
<protein>
    <recommendedName>
        <fullName evidence="10">Gap junction protein</fullName>
    </recommendedName>
</protein>
<name>A0A8X7XAI9_POLSE</name>
<dbReference type="SUPFAM" id="SSF63748">
    <property type="entry name" value="Tudor/PWWP/MBT"/>
    <property type="match status" value="1"/>
</dbReference>
<evidence type="ECO:0000256" key="1">
    <source>
        <dbReference type="ARBA" id="ARBA00004610"/>
    </source>
</evidence>
<dbReference type="FunFam" id="1.20.1440.80:FF:000001">
    <property type="entry name" value="Gap junction alpha-1"/>
    <property type="match status" value="1"/>
</dbReference>
<dbReference type="InterPro" id="IPR000500">
    <property type="entry name" value="Connexin"/>
</dbReference>
<dbReference type="InterPro" id="IPR017990">
    <property type="entry name" value="Connexin_CS"/>
</dbReference>
<evidence type="ECO:0000313" key="14">
    <source>
        <dbReference type="EMBL" id="KAG2464149.1"/>
    </source>
</evidence>
<gene>
    <name evidence="14" type="primary">Gjb1</name>
    <name evidence="14" type="ORF">GTO96_0002972</name>
</gene>
<comment type="similarity">
    <text evidence="10">Belongs to the connexin family.</text>
</comment>
<sequence length="949" mass="107718">MAAAATEESDGQMTEADSPTLSQLLDAGWKLFEDVSNTSEPTGSNPVQVKVKRGIAHLEQATRLVAQLDLFSKNEELEELATADIKYLMLPALLGALTMKEVNLTNRLEQVQKARVYFMDFLKRSKDYSIMKFELPKSEEKKESPENLSQNASVGFHAPDLYAMAAHRQAKIERYKQTKEAEAKLTEIKASVDSGQAEDEIVRDYYLLTVRKWINIALDEVESIDHESEILKMGTFKKESANQSRPHPQRPPMKPFILTKDAVQSKVFGAGYPSLPTMTVNDWYEQHRREAILPDRGIPKCSDDLDNEEREKEEKERQIENDDDEALQKARDWDNWKDTHRRGYGNRQNMGIEIGSFINNDDDDDNSSSKGRHNVPPDIKSEPDMAVQYVTKRKEKVSGEVKTVLNNGKPDPDADYSTLLKTLDWEYLVIQQVSHFFQKIKTDCKVACSMSLRDLHCFPEIQGPLSHDSNFRKDDAESCAFDDVHLKKDIPDFVIRSKECNVSNAQLKGIPYIGSFVCGWFAKDSLWCRASVIKICGLQGGNNPCKAHEDIPNVLVEVIRIDYGDCEYLQLSDLRPLGSQLFATPRQALCVSLEHVTPVNGLSWTSEAISWFKNIVAAKILYARLYPKEGTVAVDLFMEKGKLCSMRRGPSISVRLTENGHAVHSKMKNLYGFKDLEPKMNWASFYAVLGGVNRHSTGIGRIWLSVLFIFRIMILVVAAETVWGDEKSGFTCNTQQPGCNSVCYDQFFPISHVRLWSLQLILVSTPALLVAMHVAHRRHMDKKILRLSGRSSSKDLEQIKTKKMKITGALWWTYMISVIFRVLFEAAFMYIFYMIYPGYKMFRLVKCDSYPCPNTVDCFVSRPTEKTIFTIFMLVVSGVCILLNIAEIVYLIAKACSRSVRDTESGPFYGQKFSGYKEGQGDQLLSDHAALSKMRRNPGSDKWERCSPS</sequence>
<evidence type="ECO:0000256" key="7">
    <source>
        <dbReference type="ARBA" id="ARBA00022989"/>
    </source>
</evidence>
<accession>A0A8X7XAI9</accession>
<dbReference type="AlphaFoldDB" id="A0A8X7XAI9"/>
<dbReference type="Pfam" id="PF00029">
    <property type="entry name" value="Connexin"/>
    <property type="match status" value="1"/>
</dbReference>
<dbReference type="Gene3D" id="1.20.1440.80">
    <property type="entry name" value="Gap junction channel protein cysteine-rich domain"/>
    <property type="match status" value="1"/>
</dbReference>
<evidence type="ECO:0000256" key="3">
    <source>
        <dbReference type="ARBA" id="ARBA00022475"/>
    </source>
</evidence>
<dbReference type="PANTHER" id="PTHR11984">
    <property type="entry name" value="CONNEXIN"/>
    <property type="match status" value="1"/>
</dbReference>
<dbReference type="InterPro" id="IPR013092">
    <property type="entry name" value="Connexin_N"/>
</dbReference>
<dbReference type="InterPro" id="IPR007304">
    <property type="entry name" value="TAP46-like"/>
</dbReference>
<dbReference type="Gene3D" id="6.10.250.1140">
    <property type="match status" value="1"/>
</dbReference>
<comment type="subunit">
    <text evidence="10">A connexon is composed of a hexamer of connexins.</text>
</comment>
<feature type="non-terminal residue" evidence="14">
    <location>
        <position position="1"/>
    </location>
</feature>
<evidence type="ECO:0000313" key="15">
    <source>
        <dbReference type="Proteomes" id="UP000886611"/>
    </source>
</evidence>
<evidence type="ECO:0000256" key="4">
    <source>
        <dbReference type="ARBA" id="ARBA00022692"/>
    </source>
</evidence>
<dbReference type="Gene3D" id="2.30.30.140">
    <property type="match status" value="1"/>
</dbReference>
<dbReference type="InterPro" id="IPR038511">
    <property type="entry name" value="TAP42/TAP46-like_sf"/>
</dbReference>
<dbReference type="InterPro" id="IPR035437">
    <property type="entry name" value="SNase_OB-fold_sf"/>
</dbReference>
<dbReference type="InterPro" id="IPR002999">
    <property type="entry name" value="Tudor"/>
</dbReference>
<feature type="region of interest" description="Disordered" evidence="11">
    <location>
        <begin position="354"/>
        <end position="381"/>
    </location>
</feature>
<dbReference type="GO" id="GO:0009966">
    <property type="term" value="P:regulation of signal transduction"/>
    <property type="evidence" value="ECO:0007669"/>
    <property type="project" value="InterPro"/>
</dbReference>
<dbReference type="SMART" id="SM01089">
    <property type="entry name" value="Connexin_CCC"/>
    <property type="match status" value="1"/>
</dbReference>
<evidence type="ECO:0000256" key="2">
    <source>
        <dbReference type="ARBA" id="ARBA00004651"/>
    </source>
</evidence>
<dbReference type="Pfam" id="PF00567">
    <property type="entry name" value="TUDOR"/>
    <property type="match status" value="1"/>
</dbReference>
<keyword evidence="15" id="KW-1185">Reference proteome</keyword>
<dbReference type="InterPro" id="IPR019570">
    <property type="entry name" value="Connexin_CCC"/>
</dbReference>
<feature type="transmembrane region" description="Helical" evidence="12">
    <location>
        <begin position="756"/>
        <end position="776"/>
    </location>
</feature>
<proteinExistence type="inferred from homology"/>
<dbReference type="PROSITE" id="PS50304">
    <property type="entry name" value="TUDOR"/>
    <property type="match status" value="1"/>
</dbReference>
<dbReference type="GO" id="GO:0005243">
    <property type="term" value="F:gap junction channel activity"/>
    <property type="evidence" value="ECO:0007669"/>
    <property type="project" value="TreeGrafter"/>
</dbReference>
<evidence type="ECO:0000256" key="6">
    <source>
        <dbReference type="ARBA" id="ARBA00022949"/>
    </source>
</evidence>
<keyword evidence="8 12" id="KW-0472">Membrane</keyword>
<dbReference type="Proteomes" id="UP000886611">
    <property type="component" value="Unassembled WGS sequence"/>
</dbReference>
<evidence type="ECO:0000256" key="5">
    <source>
        <dbReference type="ARBA" id="ARBA00022868"/>
    </source>
</evidence>
<dbReference type="PRINTS" id="PR00206">
    <property type="entry name" value="CONNEXIN"/>
</dbReference>
<evidence type="ECO:0000256" key="12">
    <source>
        <dbReference type="SAM" id="Phobius"/>
    </source>
</evidence>
<comment type="similarity">
    <text evidence="9">Belongs to the IGBP1/TAP42 family.</text>
</comment>
<comment type="function">
    <text evidence="10">One gap junction consists of a cluster of closely packed pairs of transmembrane channels, the connexons, through which materials of low MW diffuse from one cell to a neighboring cell.</text>
</comment>
<dbReference type="PROSITE" id="PS00408">
    <property type="entry name" value="CONNEXINS_2"/>
    <property type="match status" value="1"/>
</dbReference>
<dbReference type="GO" id="GO:0005922">
    <property type="term" value="C:connexin complex"/>
    <property type="evidence" value="ECO:0007669"/>
    <property type="project" value="InterPro"/>
</dbReference>
<evidence type="ECO:0000256" key="8">
    <source>
        <dbReference type="ARBA" id="ARBA00023136"/>
    </source>
</evidence>
<dbReference type="InterPro" id="IPR038359">
    <property type="entry name" value="Connexin_N_sf"/>
</dbReference>
<keyword evidence="5 10" id="KW-0303">Gap junction</keyword>
<dbReference type="Gene3D" id="1.25.40.540">
    <property type="entry name" value="TAP42-like family"/>
    <property type="match status" value="1"/>
</dbReference>
<organism evidence="14 15">
    <name type="scientific">Polypterus senegalus</name>
    <name type="common">Senegal bichir</name>
    <dbReference type="NCBI Taxonomy" id="55291"/>
    <lineage>
        <taxon>Eukaryota</taxon>
        <taxon>Metazoa</taxon>
        <taxon>Chordata</taxon>
        <taxon>Craniata</taxon>
        <taxon>Vertebrata</taxon>
        <taxon>Euteleostomi</taxon>
        <taxon>Actinopterygii</taxon>
        <taxon>Polypteriformes</taxon>
        <taxon>Polypteridae</taxon>
        <taxon>Polypterus</taxon>
    </lineage>
</organism>
<dbReference type="GO" id="GO:0007267">
    <property type="term" value="P:cell-cell signaling"/>
    <property type="evidence" value="ECO:0007669"/>
    <property type="project" value="TreeGrafter"/>
</dbReference>
<evidence type="ECO:0000256" key="11">
    <source>
        <dbReference type="SAM" id="MobiDB-lite"/>
    </source>
</evidence>
<feature type="transmembrane region" description="Helical" evidence="12">
    <location>
        <begin position="868"/>
        <end position="893"/>
    </location>
</feature>
<dbReference type="Gene3D" id="2.40.50.90">
    <property type="match status" value="1"/>
</dbReference>
<keyword evidence="4 10" id="KW-0812">Transmembrane</keyword>
<feature type="non-terminal residue" evidence="14">
    <location>
        <position position="949"/>
    </location>
</feature>
<keyword evidence="7 12" id="KW-1133">Transmembrane helix</keyword>
<keyword evidence="3" id="KW-1003">Cell membrane</keyword>
<dbReference type="PROSITE" id="PS00407">
    <property type="entry name" value="CONNEXINS_1"/>
    <property type="match status" value="1"/>
</dbReference>
<dbReference type="SMART" id="SM00037">
    <property type="entry name" value="CNX"/>
    <property type="match status" value="1"/>
</dbReference>
<feature type="region of interest" description="Disordered" evidence="11">
    <location>
        <begin position="294"/>
        <end position="331"/>
    </location>
</feature>
<dbReference type="CDD" id="cd20379">
    <property type="entry name" value="Tudor_dTUD-like"/>
    <property type="match status" value="1"/>
</dbReference>
<dbReference type="FunFam" id="1.25.40.540:FF:000003">
    <property type="entry name" value="Immunoglobulin (CD79A)-binding protein 1"/>
    <property type="match status" value="1"/>
</dbReference>
<dbReference type="Pfam" id="PF04177">
    <property type="entry name" value="TAP42"/>
    <property type="match status" value="1"/>
</dbReference>